<dbReference type="Pfam" id="PF20058">
    <property type="entry name" value="DUF6457"/>
    <property type="match status" value="1"/>
</dbReference>
<evidence type="ECO:0000259" key="1">
    <source>
        <dbReference type="Pfam" id="PF20058"/>
    </source>
</evidence>
<gene>
    <name evidence="2" type="ORF">AB5L97_04485</name>
</gene>
<accession>A0AB39L536</accession>
<dbReference type="EMBL" id="CP163302">
    <property type="protein sequence ID" value="XDP46276.1"/>
    <property type="molecule type" value="Genomic_DNA"/>
</dbReference>
<dbReference type="RefSeq" id="WP_307957767.1">
    <property type="nucleotide sequence ID" value="NZ_CP163302.1"/>
</dbReference>
<sequence length="105" mass="10290">MSEPSRDEPNDAPDKDAVLRAWCAELSEVLGLGGLDIDIDAVLGLAGVAAHSVVRPAAPLTTFLAAYAAGLAAGSGQTEPGAAMESSIAAALTAAKARGTAGTEG</sequence>
<organism evidence="2">
    <name type="scientific">Sinomonas puerhi</name>
    <dbReference type="NCBI Taxonomy" id="3238584"/>
    <lineage>
        <taxon>Bacteria</taxon>
        <taxon>Bacillati</taxon>
        <taxon>Actinomycetota</taxon>
        <taxon>Actinomycetes</taxon>
        <taxon>Micrococcales</taxon>
        <taxon>Micrococcaceae</taxon>
        <taxon>Sinomonas</taxon>
    </lineage>
</organism>
<protein>
    <submittedName>
        <fullName evidence="2">DUF6457 domain-containing protein</fullName>
    </submittedName>
</protein>
<name>A0AB39L536_9MICC</name>
<dbReference type="KEGG" id="spue:AB5L97_04485"/>
<proteinExistence type="predicted"/>
<evidence type="ECO:0000313" key="2">
    <source>
        <dbReference type="EMBL" id="XDP46276.1"/>
    </source>
</evidence>
<dbReference type="AlphaFoldDB" id="A0AB39L536"/>
<dbReference type="InterPro" id="IPR045598">
    <property type="entry name" value="DUF6457"/>
</dbReference>
<reference evidence="2" key="1">
    <citation type="submission" date="2024-07" db="EMBL/GenBank/DDBJ databases">
        <authorList>
            <person name="fu j."/>
        </authorList>
    </citation>
    <scope>NUCLEOTIDE SEQUENCE</scope>
    <source>
        <strain evidence="2">P10A9</strain>
    </source>
</reference>
<feature type="domain" description="DUF6457" evidence="1">
    <location>
        <begin position="15"/>
        <end position="99"/>
    </location>
</feature>